<gene>
    <name evidence="5" type="ORF">GCM10011617_20590</name>
</gene>
<evidence type="ECO:0000256" key="3">
    <source>
        <dbReference type="RuleBase" id="RU000363"/>
    </source>
</evidence>
<dbReference type="Pfam" id="PF00106">
    <property type="entry name" value="adh_short"/>
    <property type="match status" value="1"/>
</dbReference>
<evidence type="ECO:0000256" key="2">
    <source>
        <dbReference type="ARBA" id="ARBA00023002"/>
    </source>
</evidence>
<dbReference type="PRINTS" id="PR00081">
    <property type="entry name" value="GDHRDH"/>
</dbReference>
<evidence type="ECO:0000313" key="6">
    <source>
        <dbReference type="Proteomes" id="UP000634139"/>
    </source>
</evidence>
<organism evidence="5 6">
    <name type="scientific">Novosphingobium arvoryzae</name>
    <dbReference type="NCBI Taxonomy" id="1256514"/>
    <lineage>
        <taxon>Bacteria</taxon>
        <taxon>Pseudomonadati</taxon>
        <taxon>Pseudomonadota</taxon>
        <taxon>Alphaproteobacteria</taxon>
        <taxon>Sphingomonadales</taxon>
        <taxon>Sphingomonadaceae</taxon>
        <taxon>Novosphingobium</taxon>
    </lineage>
</organism>
<dbReference type="InterPro" id="IPR002347">
    <property type="entry name" value="SDR_fam"/>
</dbReference>
<comment type="similarity">
    <text evidence="1 3">Belongs to the short-chain dehydrogenases/reductases (SDR) family.</text>
</comment>
<dbReference type="Gene3D" id="3.40.50.720">
    <property type="entry name" value="NAD(P)-binding Rossmann-like Domain"/>
    <property type="match status" value="1"/>
</dbReference>
<reference evidence="5" key="1">
    <citation type="journal article" date="2014" name="Int. J. Syst. Evol. Microbiol.">
        <title>Complete genome sequence of Corynebacterium casei LMG S-19264T (=DSM 44701T), isolated from a smear-ripened cheese.</title>
        <authorList>
            <consortium name="US DOE Joint Genome Institute (JGI-PGF)"/>
            <person name="Walter F."/>
            <person name="Albersmeier A."/>
            <person name="Kalinowski J."/>
            <person name="Ruckert C."/>
        </authorList>
    </citation>
    <scope>NUCLEOTIDE SEQUENCE</scope>
    <source>
        <strain evidence="5">KCTC 32422</strain>
    </source>
</reference>
<comment type="caution">
    <text evidence="5">The sequence shown here is derived from an EMBL/GenBank/DDBJ whole genome shotgun (WGS) entry which is preliminary data.</text>
</comment>
<dbReference type="PANTHER" id="PTHR44196:SF1">
    <property type="entry name" value="DEHYDROGENASE_REDUCTASE SDR FAMILY MEMBER 7B"/>
    <property type="match status" value="1"/>
</dbReference>
<dbReference type="InterPro" id="IPR036291">
    <property type="entry name" value="NAD(P)-bd_dom_sf"/>
</dbReference>
<dbReference type="PRINTS" id="PR00080">
    <property type="entry name" value="SDRFAMILY"/>
</dbReference>
<evidence type="ECO:0000259" key="4">
    <source>
        <dbReference type="SMART" id="SM00822"/>
    </source>
</evidence>
<dbReference type="AlphaFoldDB" id="A0A918RH77"/>
<keyword evidence="6" id="KW-1185">Reference proteome</keyword>
<keyword evidence="2" id="KW-0560">Oxidoreductase</keyword>
<dbReference type="InterPro" id="IPR057326">
    <property type="entry name" value="KR_dom"/>
</dbReference>
<reference evidence="5" key="2">
    <citation type="submission" date="2020-09" db="EMBL/GenBank/DDBJ databases">
        <authorList>
            <person name="Sun Q."/>
            <person name="Kim S."/>
        </authorList>
    </citation>
    <scope>NUCLEOTIDE SEQUENCE</scope>
    <source>
        <strain evidence="5">KCTC 32422</strain>
    </source>
</reference>
<dbReference type="PROSITE" id="PS00061">
    <property type="entry name" value="ADH_SHORT"/>
    <property type="match status" value="1"/>
</dbReference>
<dbReference type="RefSeq" id="WP_189541147.1">
    <property type="nucleotide sequence ID" value="NZ_BMZD01000004.1"/>
</dbReference>
<protein>
    <submittedName>
        <fullName evidence="5">Oxidoreductase</fullName>
    </submittedName>
</protein>
<name>A0A918RH77_9SPHN</name>
<evidence type="ECO:0000313" key="5">
    <source>
        <dbReference type="EMBL" id="GGZ99941.1"/>
    </source>
</evidence>
<feature type="domain" description="Ketoreductase" evidence="4">
    <location>
        <begin position="6"/>
        <end position="180"/>
    </location>
</feature>
<dbReference type="InterPro" id="IPR020904">
    <property type="entry name" value="Sc_DH/Rdtase_CS"/>
</dbReference>
<dbReference type="GO" id="GO:0016491">
    <property type="term" value="F:oxidoreductase activity"/>
    <property type="evidence" value="ECO:0007669"/>
    <property type="project" value="UniProtKB-KW"/>
</dbReference>
<dbReference type="EMBL" id="BMZD01000004">
    <property type="protein sequence ID" value="GGZ99941.1"/>
    <property type="molecule type" value="Genomic_DNA"/>
</dbReference>
<dbReference type="SMART" id="SM00822">
    <property type="entry name" value="PKS_KR"/>
    <property type="match status" value="1"/>
</dbReference>
<dbReference type="GO" id="GO:0016020">
    <property type="term" value="C:membrane"/>
    <property type="evidence" value="ECO:0007669"/>
    <property type="project" value="TreeGrafter"/>
</dbReference>
<accession>A0A918RH77</accession>
<dbReference type="Proteomes" id="UP000634139">
    <property type="component" value="Unassembled WGS sequence"/>
</dbReference>
<sequence length="273" mass="28632">MTEAAKTAWITGASSGIGAALARAYAARGYRVILSGRNQAALDAVAAQCPTESLVLPFEAADFDAARAAADTAWDWSGGIDVLVNNAGISQRSLAIDTDFAVYQRMIDVDLLGPIALTQALLKRMAGRGTGQIVMISSLAGKVGSPLRSAYCAAKHGLIGYADSLRIELSAHGISVIGVTPGSIRTDVSRNAVTADGSRRGESDEAIDTGIDPDDFAARMLAAIDAGEREVAIAEHGMEQWIAQERRTPEALFDKMIESFNAGYAAKMGVTAR</sequence>
<proteinExistence type="inferred from homology"/>
<evidence type="ECO:0000256" key="1">
    <source>
        <dbReference type="ARBA" id="ARBA00006484"/>
    </source>
</evidence>
<dbReference type="SUPFAM" id="SSF51735">
    <property type="entry name" value="NAD(P)-binding Rossmann-fold domains"/>
    <property type="match status" value="1"/>
</dbReference>
<dbReference type="PANTHER" id="PTHR44196">
    <property type="entry name" value="DEHYDROGENASE/REDUCTASE SDR FAMILY MEMBER 7B"/>
    <property type="match status" value="1"/>
</dbReference>